<keyword evidence="3" id="KW-0560">Oxidoreductase</keyword>
<keyword evidence="2" id="KW-0521">NADP</keyword>
<comment type="similarity">
    <text evidence="1">Belongs to the shaker potassium channel beta subunit family.</text>
</comment>
<dbReference type="PRINTS" id="PR01577">
    <property type="entry name" value="KCNABCHANNEL"/>
</dbReference>
<dbReference type="GO" id="GO:0016491">
    <property type="term" value="F:oxidoreductase activity"/>
    <property type="evidence" value="ECO:0007669"/>
    <property type="project" value="UniProtKB-KW"/>
</dbReference>
<dbReference type="InterPro" id="IPR005399">
    <property type="entry name" value="K_chnl_volt-dep_bsu_KCNAB-rel"/>
</dbReference>
<dbReference type="InterPro" id="IPR023210">
    <property type="entry name" value="NADP_OxRdtase_dom"/>
</dbReference>
<dbReference type="Proteomes" id="UP000070444">
    <property type="component" value="Unassembled WGS sequence"/>
</dbReference>
<dbReference type="Pfam" id="PF00248">
    <property type="entry name" value="Aldo_ket_red"/>
    <property type="match status" value="1"/>
</dbReference>
<dbReference type="OrthoDB" id="48988at2759"/>
<evidence type="ECO:0000313" key="6">
    <source>
        <dbReference type="Proteomes" id="UP000070444"/>
    </source>
</evidence>
<dbReference type="SUPFAM" id="SSF51430">
    <property type="entry name" value="NAD(P)-linked oxidoreductase"/>
    <property type="match status" value="1"/>
</dbReference>
<proteinExistence type="inferred from homology"/>
<dbReference type="InterPro" id="IPR036812">
    <property type="entry name" value="NAD(P)_OxRdtase_dom_sf"/>
</dbReference>
<sequence>MTQVTYRRLGRTGLKVSNISLGVVLIKLAYERGINFFDNAEIYGLGQSEVVFSNAIKNNAIKREDIVVTTKVFWGTGGWGPNANGLSKKHIIEGLNASLERLQLDYVDVVYAHLPDPDVTIEEVVRAFNFLISQGKTFYWGTSEWSAQQITEAHVVAQRLGLEGPAVKQPEYNLFQREKIEKEYVPIYDHFGLGTTTWSPLASGILTGKYNDRIPEGSRFSAKEGFGKILGDKFRTPEGQGKAEKVRKLTPIAEKLGATPA</sequence>
<dbReference type="EMBL" id="KQ965043">
    <property type="protein sequence ID" value="KXN64963.1"/>
    <property type="molecule type" value="Genomic_DNA"/>
</dbReference>
<feature type="domain" description="NADP-dependent oxidoreductase" evidence="4">
    <location>
        <begin position="25"/>
        <end position="261"/>
    </location>
</feature>
<dbReference type="AlphaFoldDB" id="A0A137NQC8"/>
<dbReference type="STRING" id="796925.A0A137NQC8"/>
<organism evidence="5 6">
    <name type="scientific">Conidiobolus coronatus (strain ATCC 28846 / CBS 209.66 / NRRL 28638)</name>
    <name type="common">Delacroixia coronata</name>
    <dbReference type="NCBI Taxonomy" id="796925"/>
    <lineage>
        <taxon>Eukaryota</taxon>
        <taxon>Fungi</taxon>
        <taxon>Fungi incertae sedis</taxon>
        <taxon>Zoopagomycota</taxon>
        <taxon>Entomophthoromycotina</taxon>
        <taxon>Entomophthoromycetes</taxon>
        <taxon>Entomophthorales</taxon>
        <taxon>Ancylistaceae</taxon>
        <taxon>Conidiobolus</taxon>
    </lineage>
</organism>
<dbReference type="PANTHER" id="PTHR43150:SF2">
    <property type="entry name" value="HYPERKINETIC, ISOFORM M"/>
    <property type="match status" value="1"/>
</dbReference>
<dbReference type="OMA" id="ITEAVWI"/>
<reference evidence="5 6" key="1">
    <citation type="journal article" date="2015" name="Genome Biol. Evol.">
        <title>Phylogenomic analyses indicate that early fungi evolved digesting cell walls of algal ancestors of land plants.</title>
        <authorList>
            <person name="Chang Y."/>
            <person name="Wang S."/>
            <person name="Sekimoto S."/>
            <person name="Aerts A.L."/>
            <person name="Choi C."/>
            <person name="Clum A."/>
            <person name="LaButti K.M."/>
            <person name="Lindquist E.A."/>
            <person name="Yee Ngan C."/>
            <person name="Ohm R.A."/>
            <person name="Salamov A.A."/>
            <person name="Grigoriev I.V."/>
            <person name="Spatafora J.W."/>
            <person name="Berbee M.L."/>
        </authorList>
    </citation>
    <scope>NUCLEOTIDE SEQUENCE [LARGE SCALE GENOMIC DNA]</scope>
    <source>
        <strain evidence="5 6">NRRL 28638</strain>
    </source>
</reference>
<dbReference type="Gene3D" id="3.20.20.100">
    <property type="entry name" value="NADP-dependent oxidoreductase domain"/>
    <property type="match status" value="1"/>
</dbReference>
<dbReference type="PANTHER" id="PTHR43150">
    <property type="entry name" value="HYPERKINETIC, ISOFORM M"/>
    <property type="match status" value="1"/>
</dbReference>
<evidence type="ECO:0000259" key="4">
    <source>
        <dbReference type="Pfam" id="PF00248"/>
    </source>
</evidence>
<accession>A0A137NQC8</accession>
<evidence type="ECO:0000313" key="5">
    <source>
        <dbReference type="EMBL" id="KXN64963.1"/>
    </source>
</evidence>
<evidence type="ECO:0000256" key="2">
    <source>
        <dbReference type="ARBA" id="ARBA00022857"/>
    </source>
</evidence>
<protein>
    <submittedName>
        <fullName evidence="5">Aldo/keto reductase</fullName>
    </submittedName>
</protein>
<evidence type="ECO:0000256" key="3">
    <source>
        <dbReference type="ARBA" id="ARBA00023002"/>
    </source>
</evidence>
<evidence type="ECO:0000256" key="1">
    <source>
        <dbReference type="ARBA" id="ARBA00006515"/>
    </source>
</evidence>
<gene>
    <name evidence="5" type="ORF">CONCODRAFT_13629</name>
</gene>
<keyword evidence="6" id="KW-1185">Reference proteome</keyword>
<name>A0A137NQC8_CONC2</name>